<protein>
    <submittedName>
        <fullName evidence="2">Iron(III) ABC transporter, solute-binding protein</fullName>
    </submittedName>
</protein>
<gene>
    <name evidence="2" type="ORF">MSSIT_2943</name>
</gene>
<evidence type="ECO:0000313" key="3">
    <source>
        <dbReference type="Proteomes" id="UP000033111"/>
    </source>
</evidence>
<evidence type="ECO:0000313" key="2">
    <source>
        <dbReference type="EMBL" id="AKB29662.1"/>
    </source>
</evidence>
<dbReference type="InterPro" id="IPR002491">
    <property type="entry name" value="ABC_transptr_periplasmic_BD"/>
</dbReference>
<dbReference type="SUPFAM" id="SSF53807">
    <property type="entry name" value="Helical backbone' metal receptor"/>
    <property type="match status" value="1"/>
</dbReference>
<feature type="domain" description="Fe/B12 periplasmic-binding" evidence="1">
    <location>
        <begin position="50"/>
        <end position="328"/>
    </location>
</feature>
<dbReference type="Gene3D" id="3.40.50.1980">
    <property type="entry name" value="Nitrogenase molybdenum iron protein domain"/>
    <property type="match status" value="2"/>
</dbReference>
<dbReference type="RefSeq" id="WP_048173484.1">
    <property type="nucleotide sequence ID" value="NZ_CP009506.1"/>
</dbReference>
<dbReference type="OrthoDB" id="24039at2157"/>
<organism evidence="2 3">
    <name type="scientific">Methanosarcina siciliae T4/M</name>
    <dbReference type="NCBI Taxonomy" id="1434120"/>
    <lineage>
        <taxon>Archaea</taxon>
        <taxon>Methanobacteriati</taxon>
        <taxon>Methanobacteriota</taxon>
        <taxon>Stenosarchaea group</taxon>
        <taxon>Methanomicrobia</taxon>
        <taxon>Methanosarcinales</taxon>
        <taxon>Methanosarcinaceae</taxon>
        <taxon>Methanosarcina</taxon>
    </lineage>
</organism>
<proteinExistence type="predicted"/>
<dbReference type="PANTHER" id="PTHR30535">
    <property type="entry name" value="VITAMIN B12-BINDING PROTEIN"/>
    <property type="match status" value="1"/>
</dbReference>
<reference evidence="2 3" key="1">
    <citation type="submission" date="2014-07" db="EMBL/GenBank/DDBJ databases">
        <title>Methanogenic archaea and the global carbon cycle.</title>
        <authorList>
            <person name="Henriksen J.R."/>
            <person name="Luke J."/>
            <person name="Reinhart S."/>
            <person name="Benedict M.N."/>
            <person name="Youngblut N.D."/>
            <person name="Metcalf M.E."/>
            <person name="Whitaker R.J."/>
            <person name="Metcalf W.W."/>
        </authorList>
    </citation>
    <scope>NUCLEOTIDE SEQUENCE [LARGE SCALE GENOMIC DNA]</scope>
    <source>
        <strain evidence="2 3">T4/M</strain>
    </source>
</reference>
<dbReference type="InterPro" id="IPR050902">
    <property type="entry name" value="ABC_Transporter_SBP"/>
</dbReference>
<dbReference type="PANTHER" id="PTHR30535:SF34">
    <property type="entry name" value="MOLYBDATE-BINDING PROTEIN MOLA"/>
    <property type="match status" value="1"/>
</dbReference>
<dbReference type="EMBL" id="CP009506">
    <property type="protein sequence ID" value="AKB29662.1"/>
    <property type="molecule type" value="Genomic_DNA"/>
</dbReference>
<dbReference type="Pfam" id="PF01497">
    <property type="entry name" value="Peripla_BP_2"/>
    <property type="match status" value="1"/>
</dbReference>
<evidence type="ECO:0000259" key="1">
    <source>
        <dbReference type="PROSITE" id="PS50983"/>
    </source>
</evidence>
<dbReference type="PATRIC" id="fig|1434120.4.peg.3829"/>
<dbReference type="AlphaFoldDB" id="A0A0E3P737"/>
<dbReference type="Gene3D" id="1.20.58.2180">
    <property type="match status" value="1"/>
</dbReference>
<accession>A0A0E3P737</accession>
<sequence length="364" mass="40508">MDKKSMVAIIAVIVILSIAGVGYSNTRSGLDSNIGIRTDQGVQITDQTGRVVTVPANVTHVAALAGQSYEKLILLNQTDKMAVTISAWTNLPWSYKIAPQLKDIPIENDPNVEDLISKKVQVVFCLSYDGNKEKLNSSNIAVVITQKNSGNPENADSFVKYVKQEIALYGEVMGPDAEEIADEWGVYFDQKVNYVTSRTANLTDSQRPEVYYARGPDAITTQGKNSYTQFYVEMAGGDYVAKNTNKEGLQSVTMEQLLAWNPDVIFVGRINSTDIITNDSRLSNMKAVQDNKVYLCPQGVAYWDYGAEGVLLMEYFAKTLHPELFEDLNMTGEVKDYYSRFCHYNLTDEEANRILQHLPPASST</sequence>
<dbReference type="PROSITE" id="PS50983">
    <property type="entry name" value="FE_B12_PBP"/>
    <property type="match status" value="1"/>
</dbReference>
<name>A0A0E3P737_9EURY</name>
<dbReference type="GO" id="GO:0071281">
    <property type="term" value="P:cellular response to iron ion"/>
    <property type="evidence" value="ECO:0007669"/>
    <property type="project" value="TreeGrafter"/>
</dbReference>
<keyword evidence="3" id="KW-1185">Reference proteome</keyword>
<dbReference type="CDD" id="cd01142">
    <property type="entry name" value="TroA_e"/>
    <property type="match status" value="1"/>
</dbReference>
<dbReference type="FunFam" id="3.40.50.1980:FF:000106">
    <property type="entry name" value="Iron(III) ABC transporter, solute-binding protein"/>
    <property type="match status" value="1"/>
</dbReference>
<dbReference type="Proteomes" id="UP000033111">
    <property type="component" value="Chromosome"/>
</dbReference>
<dbReference type="HOGENOM" id="CLU_038034_13_2_2"/>
<dbReference type="KEGG" id="msw:MSSIT_2943"/>
<dbReference type="GeneID" id="24861841"/>